<dbReference type="InterPro" id="IPR029063">
    <property type="entry name" value="SAM-dependent_MTases_sf"/>
</dbReference>
<dbReference type="Gene3D" id="3.40.50.150">
    <property type="entry name" value="Vaccinia Virus protein VP39"/>
    <property type="match status" value="1"/>
</dbReference>
<accession>A0ABY7JVI5</accession>
<dbReference type="Proteomes" id="UP001164693">
    <property type="component" value="Chromosome"/>
</dbReference>
<dbReference type="EMBL" id="CP097463">
    <property type="protein sequence ID" value="WAX56015.1"/>
    <property type="molecule type" value="Genomic_DNA"/>
</dbReference>
<dbReference type="GO" id="GO:0032259">
    <property type="term" value="P:methylation"/>
    <property type="evidence" value="ECO:0007669"/>
    <property type="project" value="UniProtKB-KW"/>
</dbReference>
<dbReference type="CDD" id="cd02440">
    <property type="entry name" value="AdoMet_MTases"/>
    <property type="match status" value="1"/>
</dbReference>
<keyword evidence="2" id="KW-0808">Transferase</keyword>
<dbReference type="InterPro" id="IPR013216">
    <property type="entry name" value="Methyltransf_11"/>
</dbReference>
<dbReference type="GO" id="GO:0008168">
    <property type="term" value="F:methyltransferase activity"/>
    <property type="evidence" value="ECO:0007669"/>
    <property type="project" value="UniProtKB-KW"/>
</dbReference>
<protein>
    <submittedName>
        <fullName evidence="2">Class I SAM-dependent methyltransferase</fullName>
    </submittedName>
</protein>
<keyword evidence="2" id="KW-0489">Methyltransferase</keyword>
<name>A0ABY7JVI5_9ACTN</name>
<keyword evidence="3" id="KW-1185">Reference proteome</keyword>
<gene>
    <name evidence="2" type="ORF">M6B22_15925</name>
</gene>
<dbReference type="SUPFAM" id="SSF53335">
    <property type="entry name" value="S-adenosyl-L-methionine-dependent methyltransferases"/>
    <property type="match status" value="1"/>
</dbReference>
<dbReference type="RefSeq" id="WP_269442541.1">
    <property type="nucleotide sequence ID" value="NZ_CP097463.1"/>
</dbReference>
<evidence type="ECO:0000259" key="1">
    <source>
        <dbReference type="Pfam" id="PF08241"/>
    </source>
</evidence>
<feature type="domain" description="Methyltransferase type 11" evidence="1">
    <location>
        <begin position="43"/>
        <end position="133"/>
    </location>
</feature>
<dbReference type="Pfam" id="PF08241">
    <property type="entry name" value="Methyltransf_11"/>
    <property type="match status" value="1"/>
</dbReference>
<reference evidence="2" key="1">
    <citation type="submission" date="2022-05" db="EMBL/GenBank/DDBJ databases">
        <title>Jatrophihabitans sp. SB3-54 whole genome sequence.</title>
        <authorList>
            <person name="Suh M.K."/>
            <person name="Eom M.K."/>
            <person name="Kim J.S."/>
            <person name="Kim H.S."/>
            <person name="Do H.E."/>
            <person name="Shin Y.K."/>
            <person name="Lee J.-S."/>
        </authorList>
    </citation>
    <scope>NUCLEOTIDE SEQUENCE</scope>
    <source>
        <strain evidence="2">SB3-54</strain>
    </source>
</reference>
<evidence type="ECO:0000313" key="2">
    <source>
        <dbReference type="EMBL" id="WAX56015.1"/>
    </source>
</evidence>
<organism evidence="2 3">
    <name type="scientific">Jatrophihabitans cynanchi</name>
    <dbReference type="NCBI Taxonomy" id="2944128"/>
    <lineage>
        <taxon>Bacteria</taxon>
        <taxon>Bacillati</taxon>
        <taxon>Actinomycetota</taxon>
        <taxon>Actinomycetes</taxon>
        <taxon>Jatrophihabitantales</taxon>
        <taxon>Jatrophihabitantaceae</taxon>
        <taxon>Jatrophihabitans</taxon>
    </lineage>
</organism>
<proteinExistence type="predicted"/>
<sequence length="221" mass="24830">MADWYGEHYSSVTATADGSVFHTYMHRAMERRYGPQASFPRVLEVGGNRGEHIPFVRHQFTDYLVTDLRLPVLPDQLSADSRIRAEACDVLSIPQRDGTFDRVIATCLLHHVDSPLMAAREMRRVVRPGGQITILLPTDPGLAYRVGKAVTSGRAARRAGLGDRYKLIGAIDHRNHFQSIKEQLRYAFRPDTVGVDWYPFRLPSMSLNAFAVFTIVTSSVS</sequence>
<evidence type="ECO:0000313" key="3">
    <source>
        <dbReference type="Proteomes" id="UP001164693"/>
    </source>
</evidence>